<sequence length="285" mass="30238">MHETVRQPALQSPDRPDTVFAFVAGLYVALLVAPAVVFAATAVYPLDAAGLYLGLLVTLTAITVAATVGVGRMYGVAERLGASPLARGLGVGAVLGAVGYGAAAVGIDPSSGSGTLWAGVVFSGLAIVVGLAIVAMSRTRYAKAVVDGDAVRAEWEAGWPQPLRTRLQVGAMTLYLGGMVLLFGGEFVGLGAYEWLGAVAFVPGGALMGWGQPRGYRLAPVGIERTNYVHRRLYEWDSFESFSVTDDAIVLRRSGPRPAFRCWREEIDDEDELIDALDDHLPRTR</sequence>
<evidence type="ECO:0000256" key="1">
    <source>
        <dbReference type="SAM" id="Phobius"/>
    </source>
</evidence>
<dbReference type="AlphaFoldDB" id="A0A1H8CVM8"/>
<feature type="transmembrane region" description="Helical" evidence="1">
    <location>
        <begin position="20"/>
        <end position="44"/>
    </location>
</feature>
<accession>A0A1H8CVM8</accession>
<feature type="transmembrane region" description="Helical" evidence="1">
    <location>
        <begin position="85"/>
        <end position="103"/>
    </location>
</feature>
<keyword evidence="1" id="KW-1133">Transmembrane helix</keyword>
<feature type="transmembrane region" description="Helical" evidence="1">
    <location>
        <begin position="115"/>
        <end position="135"/>
    </location>
</feature>
<evidence type="ECO:0000313" key="3">
    <source>
        <dbReference type="Proteomes" id="UP000198775"/>
    </source>
</evidence>
<evidence type="ECO:0008006" key="4">
    <source>
        <dbReference type="Google" id="ProtNLM"/>
    </source>
</evidence>
<protein>
    <recommendedName>
        <fullName evidence="4">PH domain-containing protein</fullName>
    </recommendedName>
</protein>
<keyword evidence="1" id="KW-0812">Transmembrane</keyword>
<proteinExistence type="predicted"/>
<reference evidence="3" key="1">
    <citation type="submission" date="2016-10" db="EMBL/GenBank/DDBJ databases">
        <authorList>
            <person name="Varghese N."/>
            <person name="Submissions S."/>
        </authorList>
    </citation>
    <scope>NUCLEOTIDE SEQUENCE [LARGE SCALE GENOMIC DNA]</scope>
    <source>
        <strain evidence="3">IBRC-M 10043</strain>
    </source>
</reference>
<name>A0A1H8CVM8_9EURY</name>
<feature type="transmembrane region" description="Helical" evidence="1">
    <location>
        <begin position="50"/>
        <end position="73"/>
    </location>
</feature>
<dbReference type="RefSeq" id="WP_092656509.1">
    <property type="nucleotide sequence ID" value="NZ_FOCX01000001.1"/>
</dbReference>
<keyword evidence="3" id="KW-1185">Reference proteome</keyword>
<organism evidence="2 3">
    <name type="scientific">Halorientalis persicus</name>
    <dbReference type="NCBI Taxonomy" id="1367881"/>
    <lineage>
        <taxon>Archaea</taxon>
        <taxon>Methanobacteriati</taxon>
        <taxon>Methanobacteriota</taxon>
        <taxon>Stenosarchaea group</taxon>
        <taxon>Halobacteria</taxon>
        <taxon>Halobacteriales</taxon>
        <taxon>Haloarculaceae</taxon>
        <taxon>Halorientalis</taxon>
    </lineage>
</organism>
<dbReference type="Proteomes" id="UP000198775">
    <property type="component" value="Unassembled WGS sequence"/>
</dbReference>
<gene>
    <name evidence="2" type="ORF">SAMN05216388_100198</name>
</gene>
<dbReference type="EMBL" id="FOCX01000001">
    <property type="protein sequence ID" value="SEM99271.1"/>
    <property type="molecule type" value="Genomic_DNA"/>
</dbReference>
<evidence type="ECO:0000313" key="2">
    <source>
        <dbReference type="EMBL" id="SEM99271.1"/>
    </source>
</evidence>
<keyword evidence="1" id="KW-0472">Membrane</keyword>
<dbReference type="OrthoDB" id="271870at2157"/>